<organism evidence="2 3">
    <name type="scientific">Bacteroides pyogenes F0041</name>
    <dbReference type="NCBI Taxonomy" id="1321819"/>
    <lineage>
        <taxon>Bacteria</taxon>
        <taxon>Pseudomonadati</taxon>
        <taxon>Bacteroidota</taxon>
        <taxon>Bacteroidia</taxon>
        <taxon>Bacteroidales</taxon>
        <taxon>Bacteroidaceae</taxon>
        <taxon>Bacteroides</taxon>
    </lineage>
</organism>
<dbReference type="Pfam" id="PF14302">
    <property type="entry name" value="DUF4377"/>
    <property type="match status" value="1"/>
</dbReference>
<feature type="domain" description="DUF4377" evidence="1">
    <location>
        <begin position="39"/>
        <end position="102"/>
    </location>
</feature>
<dbReference type="AlphaFoldDB" id="U2BSU2"/>
<proteinExistence type="predicted"/>
<dbReference type="EMBL" id="AWSV01000167">
    <property type="protein sequence ID" value="ERI81239.1"/>
    <property type="molecule type" value="Genomic_DNA"/>
</dbReference>
<sequence length="113" mass="13173">MMKKAVITLLLGLMFGCQDDYRTEIWTIASEEWYKPGGVQTSGYWVRRFGAKEWERFTDPIEGFSEIYQQGKEYVIEVGITDRDIYVADLSDEKYTLRRVISCKVKTSDVPEP</sequence>
<protein>
    <recommendedName>
        <fullName evidence="1">DUF4377 domain-containing protein</fullName>
    </recommendedName>
</protein>
<comment type="caution">
    <text evidence="2">The sequence shown here is derived from an EMBL/GenBank/DDBJ whole genome shotgun (WGS) entry which is preliminary data.</text>
</comment>
<evidence type="ECO:0000259" key="1">
    <source>
        <dbReference type="Pfam" id="PF14302"/>
    </source>
</evidence>
<accession>U2BSU2</accession>
<dbReference type="InterPro" id="IPR025485">
    <property type="entry name" value="DUF4377"/>
</dbReference>
<dbReference type="OrthoDB" id="880459at2"/>
<evidence type="ECO:0000313" key="2">
    <source>
        <dbReference type="EMBL" id="ERI81239.1"/>
    </source>
</evidence>
<gene>
    <name evidence="2" type="ORF">HMPREF1981_03280</name>
</gene>
<dbReference type="RefSeq" id="WP_021647043.1">
    <property type="nucleotide sequence ID" value="NZ_KE993161.1"/>
</dbReference>
<reference evidence="2 3" key="1">
    <citation type="submission" date="2013-08" db="EMBL/GenBank/DDBJ databases">
        <authorList>
            <person name="Weinstock G."/>
            <person name="Sodergren E."/>
            <person name="Wylie T."/>
            <person name="Fulton L."/>
            <person name="Fulton R."/>
            <person name="Fronick C."/>
            <person name="O'Laughlin M."/>
            <person name="Godfrey J."/>
            <person name="Miner T."/>
            <person name="Herter B."/>
            <person name="Appelbaum E."/>
            <person name="Cordes M."/>
            <person name="Lek S."/>
            <person name="Wollam A."/>
            <person name="Pepin K.H."/>
            <person name="Palsikar V.B."/>
            <person name="Mitreva M."/>
            <person name="Wilson R.K."/>
        </authorList>
    </citation>
    <scope>NUCLEOTIDE SEQUENCE [LARGE SCALE GENOMIC DNA]</scope>
    <source>
        <strain evidence="2 3">F0041</strain>
    </source>
</reference>
<dbReference type="HOGENOM" id="CLU_2128494_0_0_10"/>
<dbReference type="Proteomes" id="UP000016496">
    <property type="component" value="Unassembled WGS sequence"/>
</dbReference>
<dbReference type="PROSITE" id="PS51257">
    <property type="entry name" value="PROKAR_LIPOPROTEIN"/>
    <property type="match status" value="1"/>
</dbReference>
<dbReference type="PATRIC" id="fig|1321819.3.peg.3024"/>
<evidence type="ECO:0000313" key="3">
    <source>
        <dbReference type="Proteomes" id="UP000016496"/>
    </source>
</evidence>
<name>U2BSU2_9BACE</name>